<protein>
    <submittedName>
        <fullName evidence="1">Uncharacterized protein</fullName>
    </submittedName>
</protein>
<reference evidence="1 2" key="2">
    <citation type="submission" date="2016-03" db="EMBL/GenBank/DDBJ databases">
        <title>New uncultured bacterium of the family Gallionellaceae from acid mine drainage: description and reconstruction of genome based on metagenomic analysis of microbial community.</title>
        <authorList>
            <person name="Kadnikov V."/>
            <person name="Ivasenko D."/>
            <person name="Beletsky A."/>
            <person name="Mardanov A."/>
            <person name="Danilova E."/>
            <person name="Pimenov N."/>
            <person name="Karnachuk O."/>
            <person name="Ravin N."/>
        </authorList>
    </citation>
    <scope>NUCLEOTIDE SEQUENCE [LARGE SCALE GENOMIC DNA]</scope>
    <source>
        <strain evidence="1">ShG14-8</strain>
    </source>
</reference>
<evidence type="ECO:0000313" key="1">
    <source>
        <dbReference type="EMBL" id="KXS33034.1"/>
    </source>
</evidence>
<accession>A0A139BVL4</accession>
<evidence type="ECO:0000313" key="2">
    <source>
        <dbReference type="Proteomes" id="UP000070578"/>
    </source>
</evidence>
<proteinExistence type="predicted"/>
<dbReference type="AlphaFoldDB" id="A0A139BVL4"/>
<dbReference type="Proteomes" id="UP000070578">
    <property type="component" value="Unassembled WGS sequence"/>
</dbReference>
<sequence>MPIVAVIVAVSAGSLLVSGSIVVVNNTVHWLEYQGTCSEGFLSRTRQAFLDTFKNTKALVVRKTVPAP</sequence>
<dbReference type="EMBL" id="LSLI01000013">
    <property type="protein sequence ID" value="KXS33034.1"/>
    <property type="molecule type" value="Genomic_DNA"/>
</dbReference>
<name>A0A139BVL4_9PROT</name>
<comment type="caution">
    <text evidence="1">The sequence shown here is derived from an EMBL/GenBank/DDBJ whole genome shotgun (WGS) entry which is preliminary data.</text>
</comment>
<gene>
    <name evidence="1" type="ORF">AWT59_0877</name>
</gene>
<reference evidence="1 2" key="1">
    <citation type="submission" date="2016-02" db="EMBL/GenBank/DDBJ databases">
        <authorList>
            <person name="Wen L."/>
            <person name="He K."/>
            <person name="Yang H."/>
        </authorList>
    </citation>
    <scope>NUCLEOTIDE SEQUENCE [LARGE SCALE GENOMIC DNA]</scope>
    <source>
        <strain evidence="1">ShG14-8</strain>
    </source>
</reference>
<organism evidence="1 2">
    <name type="scientific">Candidatus Gallionella acididurans</name>
    <dbReference type="NCBI Taxonomy" id="1796491"/>
    <lineage>
        <taxon>Bacteria</taxon>
        <taxon>Pseudomonadati</taxon>
        <taxon>Pseudomonadota</taxon>
        <taxon>Betaproteobacteria</taxon>
        <taxon>Nitrosomonadales</taxon>
        <taxon>Gallionellaceae</taxon>
        <taxon>Gallionella</taxon>
    </lineage>
</organism>